<dbReference type="FunFam" id="1.10.10.570:FF:000003">
    <property type="entry name" value="Vacuolar protein-sorting-associated protein 25"/>
    <property type="match status" value="1"/>
</dbReference>
<accession>A9UUY8</accession>
<dbReference type="OMA" id="PFYTVQP"/>
<keyword evidence="9" id="KW-1185">Reference proteome</keyword>
<dbReference type="GO" id="GO:0000814">
    <property type="term" value="C:ESCRT II complex"/>
    <property type="evidence" value="ECO:0000318"/>
    <property type="project" value="GO_Central"/>
</dbReference>
<reference evidence="8 9" key="1">
    <citation type="journal article" date="2008" name="Nature">
        <title>The genome of the choanoflagellate Monosiga brevicollis and the origin of metazoans.</title>
        <authorList>
            <consortium name="JGI Sequencing"/>
            <person name="King N."/>
            <person name="Westbrook M.J."/>
            <person name="Young S.L."/>
            <person name="Kuo A."/>
            <person name="Abedin M."/>
            <person name="Chapman J."/>
            <person name="Fairclough S."/>
            <person name="Hellsten U."/>
            <person name="Isogai Y."/>
            <person name="Letunic I."/>
            <person name="Marr M."/>
            <person name="Pincus D."/>
            <person name="Putnam N."/>
            <person name="Rokas A."/>
            <person name="Wright K.J."/>
            <person name="Zuzow R."/>
            <person name="Dirks W."/>
            <person name="Good M."/>
            <person name="Goodstein D."/>
            <person name="Lemons D."/>
            <person name="Li W."/>
            <person name="Lyons J.B."/>
            <person name="Morris A."/>
            <person name="Nichols S."/>
            <person name="Richter D.J."/>
            <person name="Salamov A."/>
            <person name="Bork P."/>
            <person name="Lim W.A."/>
            <person name="Manning G."/>
            <person name="Miller W.T."/>
            <person name="McGinnis W."/>
            <person name="Shapiro H."/>
            <person name="Tjian R."/>
            <person name="Grigoriev I.V."/>
            <person name="Rokhsar D."/>
        </authorList>
    </citation>
    <scope>NUCLEOTIDE SEQUENCE [LARGE SCALE GENOMIC DNA]</scope>
    <source>
        <strain evidence="9">MX1 / ATCC 50154</strain>
    </source>
</reference>
<keyword evidence="6" id="KW-0653">Protein transport</keyword>
<dbReference type="InterPro" id="IPR014041">
    <property type="entry name" value="ESCRT-II_cplx_Vps25-sub_N"/>
</dbReference>
<gene>
    <name evidence="8" type="ORF">MONBRDRAFT_15611</name>
</gene>
<evidence type="ECO:0000256" key="7">
    <source>
        <dbReference type="ARBA" id="ARBA00030094"/>
    </source>
</evidence>
<evidence type="ECO:0000256" key="5">
    <source>
        <dbReference type="ARBA" id="ARBA00022490"/>
    </source>
</evidence>
<dbReference type="FunFam" id="1.10.10.10:FF:000141">
    <property type="entry name" value="vacuolar protein-sorting-associated protein 25"/>
    <property type="match status" value="1"/>
</dbReference>
<dbReference type="GO" id="GO:0005198">
    <property type="term" value="F:structural molecule activity"/>
    <property type="evidence" value="ECO:0000318"/>
    <property type="project" value="GO_Central"/>
</dbReference>
<evidence type="ECO:0000256" key="4">
    <source>
        <dbReference type="ARBA" id="ARBA00022448"/>
    </source>
</evidence>
<dbReference type="EMBL" id="CH991546">
    <property type="protein sequence ID" value="EDQ90799.1"/>
    <property type="molecule type" value="Genomic_DNA"/>
</dbReference>
<evidence type="ECO:0000256" key="1">
    <source>
        <dbReference type="ARBA" id="ARBA00004496"/>
    </source>
</evidence>
<dbReference type="FunCoup" id="A9UUY8">
    <property type="interactions" value="1416"/>
</dbReference>
<dbReference type="SUPFAM" id="SSF46785">
    <property type="entry name" value="Winged helix' DNA-binding domain"/>
    <property type="match status" value="2"/>
</dbReference>
<keyword evidence="4" id="KW-0813">Transport</keyword>
<protein>
    <recommendedName>
        <fullName evidence="3">Vacuolar protein-sorting-associated protein 25</fullName>
    </recommendedName>
    <alternativeName>
        <fullName evidence="7">ESCRT-II complex subunit VPS25</fullName>
    </alternativeName>
</protein>
<evidence type="ECO:0000256" key="3">
    <source>
        <dbReference type="ARBA" id="ARBA00017934"/>
    </source>
</evidence>
<dbReference type="Gene3D" id="1.10.10.570">
    <property type="entry name" value="Winged helix' DNA-binding domain. Chain C. Domain 1"/>
    <property type="match status" value="1"/>
</dbReference>
<dbReference type="eggNOG" id="KOG4068">
    <property type="taxonomic scope" value="Eukaryota"/>
</dbReference>
<dbReference type="RefSeq" id="XP_001744096.1">
    <property type="nucleotide sequence ID" value="XM_001744044.1"/>
</dbReference>
<dbReference type="InterPro" id="IPR036388">
    <property type="entry name" value="WH-like_DNA-bd_sf"/>
</dbReference>
<evidence type="ECO:0000256" key="6">
    <source>
        <dbReference type="ARBA" id="ARBA00022927"/>
    </source>
</evidence>
<dbReference type="GeneID" id="5889378"/>
<dbReference type="STRING" id="81824.A9UUY8"/>
<sequence length="180" mass="20773">MEALEEAPWEYSFPPFFTLQPNEETRRRQLATWADWVLAYTKRANINRLVVADAPQMELFSNRAIARSLNADGIRSVLDYLEQRGNLEWIDGGTSCLLIWQSPARWAQLLYDWAVRTGNTDTVCTFYELREGESTESEPFHGIDAEMLRKAVAALQREHKAELIQMNDAPNDLEDGIKFF</sequence>
<dbReference type="KEGG" id="mbr:MONBRDRAFT_15611"/>
<dbReference type="InterPro" id="IPR036390">
    <property type="entry name" value="WH_DNA-bd_sf"/>
</dbReference>
<dbReference type="Proteomes" id="UP000001357">
    <property type="component" value="Unassembled WGS sequence"/>
</dbReference>
<dbReference type="InParanoid" id="A9UUY8"/>
<dbReference type="GO" id="GO:0042803">
    <property type="term" value="F:protein homodimerization activity"/>
    <property type="evidence" value="ECO:0000318"/>
    <property type="project" value="GO_Central"/>
</dbReference>
<dbReference type="InterPro" id="IPR008570">
    <property type="entry name" value="ESCRT-II_cplx_Vps25-sub"/>
</dbReference>
<evidence type="ECO:0000256" key="2">
    <source>
        <dbReference type="ARBA" id="ARBA00009674"/>
    </source>
</evidence>
<evidence type="ECO:0000313" key="8">
    <source>
        <dbReference type="EMBL" id="EDQ90799.1"/>
    </source>
</evidence>
<dbReference type="AlphaFoldDB" id="A9UUY8"/>
<dbReference type="Gene3D" id="1.10.10.10">
    <property type="entry name" value="Winged helix-like DNA-binding domain superfamily/Winged helix DNA-binding domain"/>
    <property type="match status" value="1"/>
</dbReference>
<comment type="subcellular location">
    <subcellularLocation>
        <location evidence="1">Cytoplasm</location>
    </subcellularLocation>
</comment>
<comment type="similarity">
    <text evidence="2">Belongs to the VPS25 family.</text>
</comment>
<proteinExistence type="inferred from homology"/>
<dbReference type="GO" id="GO:0016236">
    <property type="term" value="P:macroautophagy"/>
    <property type="evidence" value="ECO:0007669"/>
    <property type="project" value="UniProtKB-ARBA"/>
</dbReference>
<dbReference type="PANTHER" id="PTHR13149:SF0">
    <property type="entry name" value="VACUOLAR PROTEIN-SORTING-ASSOCIATED PROTEIN 25"/>
    <property type="match status" value="1"/>
</dbReference>
<dbReference type="PANTHER" id="PTHR13149">
    <property type="entry name" value="VACUOLAR PROTEIN SORTING-ASSOCIATED PROTEIN VPS25"/>
    <property type="match status" value="1"/>
</dbReference>
<evidence type="ECO:0000313" key="9">
    <source>
        <dbReference type="Proteomes" id="UP000001357"/>
    </source>
</evidence>
<organism evidence="8 9">
    <name type="scientific">Monosiga brevicollis</name>
    <name type="common">Choanoflagellate</name>
    <dbReference type="NCBI Taxonomy" id="81824"/>
    <lineage>
        <taxon>Eukaryota</taxon>
        <taxon>Choanoflagellata</taxon>
        <taxon>Craspedida</taxon>
        <taxon>Salpingoecidae</taxon>
        <taxon>Monosiga</taxon>
    </lineage>
</organism>
<name>A9UUY8_MONBE</name>
<dbReference type="GO" id="GO:0043328">
    <property type="term" value="P:protein transport to vacuole involved in ubiquitin-dependent protein catabolic process via the multivesicular body sorting pathway"/>
    <property type="evidence" value="ECO:0000318"/>
    <property type="project" value="GO_Central"/>
</dbReference>
<dbReference type="Pfam" id="PF05871">
    <property type="entry name" value="ESCRT-II"/>
    <property type="match status" value="1"/>
</dbReference>
<keyword evidence="5" id="KW-0963">Cytoplasm</keyword>